<keyword evidence="6 10" id="KW-0812">Transmembrane</keyword>
<dbReference type="InterPro" id="IPR003538">
    <property type="entry name" value="TonB"/>
</dbReference>
<keyword evidence="7" id="KW-0653">Protein transport</keyword>
<dbReference type="PROSITE" id="PS52015">
    <property type="entry name" value="TONB_CTD"/>
    <property type="match status" value="1"/>
</dbReference>
<evidence type="ECO:0000256" key="5">
    <source>
        <dbReference type="ARBA" id="ARBA00022519"/>
    </source>
</evidence>
<keyword evidence="4" id="KW-1003">Cell membrane</keyword>
<dbReference type="GO" id="GO:0031992">
    <property type="term" value="F:energy transducer activity"/>
    <property type="evidence" value="ECO:0007669"/>
    <property type="project" value="InterPro"/>
</dbReference>
<dbReference type="GO" id="GO:0015031">
    <property type="term" value="P:protein transport"/>
    <property type="evidence" value="ECO:0007669"/>
    <property type="project" value="UniProtKB-KW"/>
</dbReference>
<protein>
    <submittedName>
        <fullName evidence="12">Protein TonB</fullName>
    </submittedName>
</protein>
<dbReference type="PANTHER" id="PTHR33446">
    <property type="entry name" value="PROTEIN TONB-RELATED"/>
    <property type="match status" value="1"/>
</dbReference>
<dbReference type="InterPro" id="IPR006260">
    <property type="entry name" value="TonB/TolA_C"/>
</dbReference>
<dbReference type="STRING" id="681398.PJIAN_4797"/>
<keyword evidence="8 10" id="KW-1133">Transmembrane helix</keyword>
<dbReference type="SUPFAM" id="SSF74653">
    <property type="entry name" value="TolA/TonB C-terminal domain"/>
    <property type="match status" value="1"/>
</dbReference>
<evidence type="ECO:0000256" key="2">
    <source>
        <dbReference type="ARBA" id="ARBA00006555"/>
    </source>
</evidence>
<organism evidence="12 13">
    <name type="scientific">Paludibacter jiangxiensis</name>
    <dbReference type="NCBI Taxonomy" id="681398"/>
    <lineage>
        <taxon>Bacteria</taxon>
        <taxon>Pseudomonadati</taxon>
        <taxon>Bacteroidota</taxon>
        <taxon>Bacteroidia</taxon>
        <taxon>Bacteroidales</taxon>
        <taxon>Paludibacteraceae</taxon>
        <taxon>Paludibacter</taxon>
    </lineage>
</organism>
<dbReference type="Pfam" id="PF03544">
    <property type="entry name" value="TonB_C"/>
    <property type="match status" value="1"/>
</dbReference>
<keyword evidence="13" id="KW-1185">Reference proteome</keyword>
<feature type="domain" description="TonB C-terminal" evidence="11">
    <location>
        <begin position="106"/>
        <end position="200"/>
    </location>
</feature>
<dbReference type="Gene3D" id="3.30.1150.10">
    <property type="match status" value="1"/>
</dbReference>
<dbReference type="NCBIfam" id="TIGR01352">
    <property type="entry name" value="tonB_Cterm"/>
    <property type="match status" value="1"/>
</dbReference>
<dbReference type="PANTHER" id="PTHR33446:SF2">
    <property type="entry name" value="PROTEIN TONB"/>
    <property type="match status" value="1"/>
</dbReference>
<sequence length="200" mass="22910">MKKFTLNTRIRFLKCQSFGFGVLYALTRQKWFFERKISAGIILLSLMNLLATHHAFSKNQYNITKRGNKSTNSIKQLNDTTINQPIITATCYEVYTPIEEMPEYPGGNDSLRLFIRNNTQYPANAVKQKIEGRVIVQFTVNTDGSISEVIIVRSIDPELDAEAIRLIHAMPKWEPAKQQNQPVQCRFTLPINFTLPKGTK</sequence>
<evidence type="ECO:0000256" key="1">
    <source>
        <dbReference type="ARBA" id="ARBA00004383"/>
    </source>
</evidence>
<comment type="subcellular location">
    <subcellularLocation>
        <location evidence="1">Cell inner membrane</location>
        <topology evidence="1">Single-pass membrane protein</topology>
        <orientation evidence="1">Periplasmic side</orientation>
    </subcellularLocation>
</comment>
<reference evidence="13" key="2">
    <citation type="journal article" date="2017" name="Genome Announc.">
        <title>Draft genome sequence of Paludibacter jiangxiensis NM7(T), a propionate-producing fermentative bacterium.</title>
        <authorList>
            <person name="Qiu Y.-L."/>
            <person name="Tourlousse D.M."/>
            <person name="Matsuura N."/>
            <person name="Ohashi A."/>
            <person name="Sekiguchi Y."/>
        </authorList>
    </citation>
    <scope>NUCLEOTIDE SEQUENCE [LARGE SCALE GENOMIC DNA]</scope>
    <source>
        <strain evidence="13">NM7</strain>
    </source>
</reference>
<dbReference type="GO" id="GO:0015891">
    <property type="term" value="P:siderophore transport"/>
    <property type="evidence" value="ECO:0007669"/>
    <property type="project" value="InterPro"/>
</dbReference>
<proteinExistence type="inferred from homology"/>
<accession>A0A161LGU6</accession>
<dbReference type="PRINTS" id="PR01374">
    <property type="entry name" value="TONBPROTEIN"/>
</dbReference>
<evidence type="ECO:0000259" key="11">
    <source>
        <dbReference type="PROSITE" id="PS52015"/>
    </source>
</evidence>
<keyword evidence="3" id="KW-0813">Transport</keyword>
<evidence type="ECO:0000256" key="6">
    <source>
        <dbReference type="ARBA" id="ARBA00022692"/>
    </source>
</evidence>
<keyword evidence="9 10" id="KW-0472">Membrane</keyword>
<comment type="similarity">
    <text evidence="2">Belongs to the TonB family.</text>
</comment>
<evidence type="ECO:0000313" key="12">
    <source>
        <dbReference type="EMBL" id="GAT64247.1"/>
    </source>
</evidence>
<name>A0A161LGU6_9BACT</name>
<evidence type="ECO:0000256" key="9">
    <source>
        <dbReference type="ARBA" id="ARBA00023136"/>
    </source>
</evidence>
<dbReference type="GO" id="GO:0030288">
    <property type="term" value="C:outer membrane-bounded periplasmic space"/>
    <property type="evidence" value="ECO:0007669"/>
    <property type="project" value="InterPro"/>
</dbReference>
<dbReference type="InterPro" id="IPR051045">
    <property type="entry name" value="TonB-dependent_transducer"/>
</dbReference>
<feature type="transmembrane region" description="Helical" evidence="10">
    <location>
        <begin position="37"/>
        <end position="56"/>
    </location>
</feature>
<dbReference type="InterPro" id="IPR037682">
    <property type="entry name" value="TonB_C"/>
</dbReference>
<dbReference type="AlphaFoldDB" id="A0A161LGU6"/>
<evidence type="ECO:0000256" key="3">
    <source>
        <dbReference type="ARBA" id="ARBA00022448"/>
    </source>
</evidence>
<dbReference type="GO" id="GO:0055085">
    <property type="term" value="P:transmembrane transport"/>
    <property type="evidence" value="ECO:0007669"/>
    <property type="project" value="InterPro"/>
</dbReference>
<dbReference type="GO" id="GO:0098797">
    <property type="term" value="C:plasma membrane protein complex"/>
    <property type="evidence" value="ECO:0007669"/>
    <property type="project" value="TreeGrafter"/>
</dbReference>
<comment type="caution">
    <text evidence="12">The sequence shown here is derived from an EMBL/GenBank/DDBJ whole genome shotgun (WGS) entry which is preliminary data.</text>
</comment>
<gene>
    <name evidence="12" type="ORF">PJIAN_4797</name>
</gene>
<evidence type="ECO:0000256" key="4">
    <source>
        <dbReference type="ARBA" id="ARBA00022475"/>
    </source>
</evidence>
<keyword evidence="5" id="KW-0997">Cell inner membrane</keyword>
<evidence type="ECO:0000256" key="7">
    <source>
        <dbReference type="ARBA" id="ARBA00022927"/>
    </source>
</evidence>
<reference evidence="13" key="1">
    <citation type="submission" date="2016-04" db="EMBL/GenBank/DDBJ databases">
        <title>Draft genome sequence of Paludibacter jiangxiensis strain NM7.</title>
        <authorList>
            <person name="Qiu Y."/>
            <person name="Matsuura N."/>
            <person name="Ohashi A."/>
            <person name="Tourlousse M.D."/>
            <person name="Sekiguchi Y."/>
        </authorList>
    </citation>
    <scope>NUCLEOTIDE SEQUENCE [LARGE SCALE GENOMIC DNA]</scope>
    <source>
        <strain evidence="13">NM7</strain>
    </source>
</reference>
<dbReference type="RefSeq" id="WP_068706166.1">
    <property type="nucleotide sequence ID" value="NZ_BDCR01000004.1"/>
</dbReference>
<evidence type="ECO:0000313" key="13">
    <source>
        <dbReference type="Proteomes" id="UP000076586"/>
    </source>
</evidence>
<evidence type="ECO:0000256" key="10">
    <source>
        <dbReference type="SAM" id="Phobius"/>
    </source>
</evidence>
<evidence type="ECO:0000256" key="8">
    <source>
        <dbReference type="ARBA" id="ARBA00022989"/>
    </source>
</evidence>
<dbReference type="OrthoDB" id="9814002at2"/>
<dbReference type="EMBL" id="BDCR01000004">
    <property type="protein sequence ID" value="GAT64247.1"/>
    <property type="molecule type" value="Genomic_DNA"/>
</dbReference>
<dbReference type="Proteomes" id="UP000076586">
    <property type="component" value="Unassembled WGS sequence"/>
</dbReference>